<dbReference type="Pfam" id="PF19442">
    <property type="entry name" value="CRIM1_C"/>
    <property type="match status" value="1"/>
</dbReference>
<gene>
    <name evidence="9" type="primary">crim1</name>
</gene>
<dbReference type="InterPro" id="IPR004094">
    <property type="entry name" value="Antistasin-like"/>
</dbReference>
<evidence type="ECO:0000313" key="10">
    <source>
        <dbReference type="Proteomes" id="UP000694389"/>
    </source>
</evidence>
<feature type="domain" description="IGFBP N-terminal" evidence="8">
    <location>
        <begin position="20"/>
        <end position="101"/>
    </location>
</feature>
<keyword evidence="3" id="KW-1015">Disulfide bond</keyword>
<dbReference type="GeneTree" id="ENSGT00940000164910"/>
<keyword evidence="4" id="KW-0472">Membrane</keyword>
<sequence length="879" mass="96276">MFSKCSVVLLNVLFLVRALSAHECTPCNLRTCPVKAPHGCEGGRTLARDPCGCCDQCARLEWEPCGGQDWAHGYCALGLTCASFNTTRAATIPEIGVCKELPDHPEAGLEDERCPLITGCDRAGGQCVCDARHSCLESFTYPDQETCMKSSKSEGRRHEHRERHREKYVGPSNPACMFSGCNLTTEGCVCESQSCHHHFAYINRSQCQEAAEELKCAGVTCPALQVPSCPKGSVLTKSYTPPAGCCPSIPPQCTCDLRACHKPQCPSGQRAMPLSQASGQPGDCCDVFECQKDVELLSMDSTKASCWVNNKLRAHEEQWKEDDCTFCQCVDGDPHCTAMACKQSCQNPVKIPGECCPFCEEPSYETVSPMLCPPLENCSLSGNDCPYGFQQDKNGCLLCQCLSNDSCPDLGKYCSLQCPMGYERDDFGCEVCECSIPIPKCRPLTCTKTCPYGYVRNKHGCEMCRCVKCPPFTCDKHCSDGYRQNRKGCSICMCKESGHVPSTTAPAPMPSYCLTSNGHRYEEGDGWHDGCRDCYCHSGREMCVLISCPVPSCSHPVVRPDQCCPTCEDESGSGQPEGMDMVVCRAPGGEFYVEGETWNLDECTRCTCRKGRVLCDTEVCPPALCQTPIRNKDTCCHVCPDESLSPLLPVNTSQQEYCITNDGDVLLAGDSWKANACTSCTCNNGTIQCFSQRCPAANCRVPVLRKGQCCPHCLEITTSVPVMLSTDASKTSVTVTVESAVWITTATVPPIIADIDEPGLGENYPSQTEMALIYQSAAWILAGLLLAIIIFLIVALLINKKKKWVQMSCYSAPKKTVILKKHVNKNSVVYMEPSKENKFQNVKNDCGIIHFSPEMSSPCVDKMTIPRAKLSMGNDWTQR</sequence>
<feature type="transmembrane region" description="Helical" evidence="4">
    <location>
        <begin position="777"/>
        <end position="798"/>
    </location>
</feature>
<dbReference type="InterPro" id="IPR017891">
    <property type="entry name" value="Insulin_GF-bd_Cys-rich_CS"/>
</dbReference>
<dbReference type="GO" id="GO:0005886">
    <property type="term" value="C:plasma membrane"/>
    <property type="evidence" value="ECO:0007669"/>
    <property type="project" value="TreeGrafter"/>
</dbReference>
<evidence type="ECO:0000313" key="9">
    <source>
        <dbReference type="Ensembl" id="ENSDLAP00005002079.1"/>
    </source>
</evidence>
<evidence type="ECO:0000259" key="7">
    <source>
        <dbReference type="PROSITE" id="PS51252"/>
    </source>
</evidence>
<dbReference type="InterPro" id="IPR001007">
    <property type="entry name" value="VWF_dom"/>
</dbReference>
<dbReference type="Ensembl" id="ENSDLAT00005002158.2">
    <property type="protein sequence ID" value="ENSDLAP00005002079.1"/>
    <property type="gene ID" value="ENSDLAG00005000949.2"/>
</dbReference>
<evidence type="ECO:0008006" key="11">
    <source>
        <dbReference type="Google" id="ProtNLM"/>
    </source>
</evidence>
<dbReference type="PROSITE" id="PS00222">
    <property type="entry name" value="IGFBP_N_1"/>
    <property type="match status" value="1"/>
</dbReference>
<dbReference type="Pfam" id="PF00219">
    <property type="entry name" value="IGFBP"/>
    <property type="match status" value="1"/>
</dbReference>
<evidence type="ECO:0000259" key="8">
    <source>
        <dbReference type="PROSITE" id="PS51323"/>
    </source>
</evidence>
<dbReference type="SMART" id="SM00214">
    <property type="entry name" value="VWC"/>
    <property type="match status" value="4"/>
</dbReference>
<feature type="signal peptide" evidence="5">
    <location>
        <begin position="1"/>
        <end position="21"/>
    </location>
</feature>
<feature type="chain" id="PRO_5034479888" description="Cysteine-rich motor neuron 1 protein" evidence="5">
    <location>
        <begin position="22"/>
        <end position="879"/>
    </location>
</feature>
<dbReference type="SUPFAM" id="SSF57184">
    <property type="entry name" value="Growth factor receptor domain"/>
    <property type="match status" value="1"/>
</dbReference>
<organism evidence="9 10">
    <name type="scientific">Dicentrarchus labrax</name>
    <name type="common">European seabass</name>
    <name type="synonym">Morone labrax</name>
    <dbReference type="NCBI Taxonomy" id="13489"/>
    <lineage>
        <taxon>Eukaryota</taxon>
        <taxon>Metazoa</taxon>
        <taxon>Chordata</taxon>
        <taxon>Craniata</taxon>
        <taxon>Vertebrata</taxon>
        <taxon>Euteleostomi</taxon>
        <taxon>Actinopterygii</taxon>
        <taxon>Neopterygii</taxon>
        <taxon>Teleostei</taxon>
        <taxon>Neoteleostei</taxon>
        <taxon>Acanthomorphata</taxon>
        <taxon>Eupercaria</taxon>
        <taxon>Moronidae</taxon>
        <taxon>Dicentrarchus</taxon>
    </lineage>
</organism>
<feature type="domain" description="Antistasin-like" evidence="7">
    <location>
        <begin position="441"/>
        <end position="466"/>
    </location>
</feature>
<reference evidence="9" key="1">
    <citation type="submission" date="2025-08" db="UniProtKB">
        <authorList>
            <consortium name="Ensembl"/>
        </authorList>
    </citation>
    <scope>IDENTIFICATION</scope>
</reference>
<evidence type="ECO:0000259" key="6">
    <source>
        <dbReference type="PROSITE" id="PS50184"/>
    </source>
</evidence>
<dbReference type="SMART" id="SM00215">
    <property type="entry name" value="VWC_out"/>
    <property type="match status" value="4"/>
</dbReference>
<keyword evidence="1 5" id="KW-0732">Signal</keyword>
<dbReference type="SUPFAM" id="SSF57603">
    <property type="entry name" value="FnI-like domain"/>
    <property type="match status" value="4"/>
</dbReference>
<proteinExistence type="predicted"/>
<dbReference type="GO" id="GO:0005576">
    <property type="term" value="C:extracellular region"/>
    <property type="evidence" value="ECO:0007669"/>
    <property type="project" value="InterPro"/>
</dbReference>
<evidence type="ECO:0000256" key="4">
    <source>
        <dbReference type="SAM" id="Phobius"/>
    </source>
</evidence>
<dbReference type="CTD" id="51232"/>
<dbReference type="PROSITE" id="PS51323">
    <property type="entry name" value="IGFBP_N_2"/>
    <property type="match status" value="1"/>
</dbReference>
<evidence type="ECO:0000256" key="2">
    <source>
        <dbReference type="ARBA" id="ARBA00022737"/>
    </source>
</evidence>
<feature type="domain" description="VWFC" evidence="6">
    <location>
        <begin position="511"/>
        <end position="568"/>
    </location>
</feature>
<dbReference type="InterPro" id="IPR000867">
    <property type="entry name" value="IGFBP-like"/>
</dbReference>
<feature type="domain" description="VWFC" evidence="6">
    <location>
        <begin position="304"/>
        <end position="360"/>
    </location>
</feature>
<feature type="domain" description="Antistasin-like" evidence="7">
    <location>
        <begin position="407"/>
        <end position="434"/>
    </location>
</feature>
<dbReference type="GO" id="GO:0004867">
    <property type="term" value="F:serine-type endopeptidase inhibitor activity"/>
    <property type="evidence" value="ECO:0007669"/>
    <property type="project" value="InterPro"/>
</dbReference>
<dbReference type="Gene3D" id="2.10.22.10">
    <property type="entry name" value="Antistasin, domain 1"/>
    <property type="match status" value="4"/>
</dbReference>
<dbReference type="InterPro" id="IPR011061">
    <property type="entry name" value="Hirudin/antistatin"/>
</dbReference>
<feature type="domain" description="Antistasin-like" evidence="7">
    <location>
        <begin position="372"/>
        <end position="401"/>
    </location>
</feature>
<dbReference type="Gene3D" id="4.10.40.20">
    <property type="match status" value="1"/>
</dbReference>
<dbReference type="PANTHER" id="PTHR46439">
    <property type="entry name" value="CYSTEINE-RICH MOTOR NEURON 1 PROTEIN"/>
    <property type="match status" value="1"/>
</dbReference>
<dbReference type="Pfam" id="PF23334">
    <property type="entry name" value="VWC2L_2nd"/>
    <property type="match status" value="3"/>
</dbReference>
<keyword evidence="2" id="KW-0677">Repeat</keyword>
<dbReference type="Pfam" id="PF02822">
    <property type="entry name" value="Antistasin"/>
    <property type="match status" value="4"/>
</dbReference>
<dbReference type="InterPro" id="IPR045813">
    <property type="entry name" value="CRIM1_C"/>
</dbReference>
<keyword evidence="4" id="KW-0812">Transmembrane</keyword>
<dbReference type="RefSeq" id="XP_051242367.1">
    <property type="nucleotide sequence ID" value="XM_051386407.1"/>
</dbReference>
<dbReference type="PROSITE" id="PS01208">
    <property type="entry name" value="VWFC_1"/>
    <property type="match status" value="3"/>
</dbReference>
<feature type="domain" description="VWFC" evidence="6">
    <location>
        <begin position="582"/>
        <end position="640"/>
    </location>
</feature>
<feature type="domain" description="VWFC" evidence="6">
    <location>
        <begin position="656"/>
        <end position="714"/>
    </location>
</feature>
<keyword evidence="10" id="KW-1185">Reference proteome</keyword>
<dbReference type="AlphaFoldDB" id="A0A8C4DBT4"/>
<keyword evidence="4" id="KW-1133">Transmembrane helix</keyword>
<dbReference type="Proteomes" id="UP000694389">
    <property type="component" value="Unassembled WGS sequence"/>
</dbReference>
<dbReference type="SUPFAM" id="SSF57262">
    <property type="entry name" value="Leech antihemostatic proteins"/>
    <property type="match status" value="3"/>
</dbReference>
<accession>A0A8C4DBT4</accession>
<evidence type="ECO:0000256" key="5">
    <source>
        <dbReference type="SAM" id="SignalP"/>
    </source>
</evidence>
<dbReference type="PROSITE" id="PS50184">
    <property type="entry name" value="VWFC_2"/>
    <property type="match status" value="4"/>
</dbReference>
<dbReference type="PANTHER" id="PTHR46439:SF1">
    <property type="entry name" value="CYSTEINE-RICH MOTOR NEURON 1 PROTEIN"/>
    <property type="match status" value="1"/>
</dbReference>
<dbReference type="PROSITE" id="PS51252">
    <property type="entry name" value="ANTISTASIN"/>
    <property type="match status" value="4"/>
</dbReference>
<reference evidence="9" key="2">
    <citation type="submission" date="2025-09" db="UniProtKB">
        <authorList>
            <consortium name="Ensembl"/>
        </authorList>
    </citation>
    <scope>IDENTIFICATION</scope>
</reference>
<feature type="domain" description="Antistasin-like" evidence="7">
    <location>
        <begin position="469"/>
        <end position="494"/>
    </location>
</feature>
<dbReference type="GeneID" id="127355467"/>
<dbReference type="Pfam" id="PF00093">
    <property type="entry name" value="VWC"/>
    <property type="match status" value="1"/>
</dbReference>
<evidence type="ECO:0000256" key="1">
    <source>
        <dbReference type="ARBA" id="ARBA00022729"/>
    </source>
</evidence>
<dbReference type="InterPro" id="IPR009030">
    <property type="entry name" value="Growth_fac_rcpt_cys_sf"/>
</dbReference>
<evidence type="ECO:0000256" key="3">
    <source>
        <dbReference type="ARBA" id="ARBA00023157"/>
    </source>
</evidence>
<dbReference type="SMART" id="SM00121">
    <property type="entry name" value="IB"/>
    <property type="match status" value="1"/>
</dbReference>
<dbReference type="Gene3D" id="6.20.200.20">
    <property type="match status" value="4"/>
</dbReference>
<protein>
    <recommendedName>
        <fullName evidence="11">Cysteine-rich motor neuron 1 protein</fullName>
    </recommendedName>
</protein>
<name>A0A8C4DBT4_DICLA</name>
<dbReference type="InterPro" id="IPR052624">
    <property type="entry name" value="CRIM1"/>
</dbReference>